<keyword evidence="6" id="KW-1185">Reference proteome</keyword>
<organism evidence="5 6">
    <name type="scientific">Flavobacterium franklandianum</name>
    <dbReference type="NCBI Taxonomy" id="2594430"/>
    <lineage>
        <taxon>Bacteria</taxon>
        <taxon>Pseudomonadati</taxon>
        <taxon>Bacteroidota</taxon>
        <taxon>Flavobacteriia</taxon>
        <taxon>Flavobacteriales</taxon>
        <taxon>Flavobacteriaceae</taxon>
        <taxon>Flavobacterium</taxon>
    </lineage>
</organism>
<gene>
    <name evidence="5" type="ORF">FNW17_14465</name>
</gene>
<dbReference type="OrthoDB" id="9796839at2"/>
<accession>A0A553C6Q2</accession>
<evidence type="ECO:0000256" key="3">
    <source>
        <dbReference type="ARBA" id="ARBA00023315"/>
    </source>
</evidence>
<keyword evidence="3 5" id="KW-0012">Acyltransferase</keyword>
<feature type="domain" description="Phospholipid/glycerol acyltransferase" evidence="4">
    <location>
        <begin position="30"/>
        <end position="142"/>
    </location>
</feature>
<sequence>MKKRFYKFIFFKLMNWKIEGTIDKSIMKCVLMILPHTSWHDFYLGIFTRGIIDLEMNFIGKKELFRFPFGFYFRWMGGAPIDRVGSLNKVEAIAKIFEKSDEFRLAISPEGTRKKISELRTGFYYIALKANVPIIPVAFDFGKKTVNIGKPFYPTSNYNDDLKILLKHFKGIIGKIPEKGFNTEL</sequence>
<dbReference type="RefSeq" id="WP_143389475.1">
    <property type="nucleotide sequence ID" value="NZ_VJZR01000017.1"/>
</dbReference>
<evidence type="ECO:0000313" key="5">
    <source>
        <dbReference type="EMBL" id="TRX16178.1"/>
    </source>
</evidence>
<evidence type="ECO:0000256" key="2">
    <source>
        <dbReference type="ARBA" id="ARBA00022679"/>
    </source>
</evidence>
<dbReference type="Proteomes" id="UP000318585">
    <property type="component" value="Unassembled WGS sequence"/>
</dbReference>
<evidence type="ECO:0000313" key="6">
    <source>
        <dbReference type="Proteomes" id="UP000318585"/>
    </source>
</evidence>
<dbReference type="GO" id="GO:0003841">
    <property type="term" value="F:1-acylglycerol-3-phosphate O-acyltransferase activity"/>
    <property type="evidence" value="ECO:0007669"/>
    <property type="project" value="TreeGrafter"/>
</dbReference>
<protein>
    <submittedName>
        <fullName evidence="5">Acyltransferase</fullName>
    </submittedName>
</protein>
<dbReference type="SUPFAM" id="SSF69593">
    <property type="entry name" value="Glycerol-3-phosphate (1)-acyltransferase"/>
    <property type="match status" value="1"/>
</dbReference>
<dbReference type="PANTHER" id="PTHR10434">
    <property type="entry name" value="1-ACYL-SN-GLYCEROL-3-PHOSPHATE ACYLTRANSFERASE"/>
    <property type="match status" value="1"/>
</dbReference>
<dbReference type="Pfam" id="PF01553">
    <property type="entry name" value="Acyltransferase"/>
    <property type="match status" value="1"/>
</dbReference>
<evidence type="ECO:0000256" key="1">
    <source>
        <dbReference type="ARBA" id="ARBA00005189"/>
    </source>
</evidence>
<proteinExistence type="predicted"/>
<name>A0A553C6Q2_9FLAO</name>
<dbReference type="GO" id="GO:0006654">
    <property type="term" value="P:phosphatidic acid biosynthetic process"/>
    <property type="evidence" value="ECO:0007669"/>
    <property type="project" value="TreeGrafter"/>
</dbReference>
<evidence type="ECO:0000259" key="4">
    <source>
        <dbReference type="SMART" id="SM00563"/>
    </source>
</evidence>
<dbReference type="PANTHER" id="PTHR10434:SF9">
    <property type="entry name" value="PHOSPHOLIPID_GLYCEROL ACYLTRANSFERASE DOMAIN-CONTAINING PROTEIN"/>
    <property type="match status" value="1"/>
</dbReference>
<comment type="caution">
    <text evidence="5">The sequence shown here is derived from an EMBL/GenBank/DDBJ whole genome shotgun (WGS) entry which is preliminary data.</text>
</comment>
<comment type="pathway">
    <text evidence="1">Lipid metabolism.</text>
</comment>
<dbReference type="InterPro" id="IPR002123">
    <property type="entry name" value="Plipid/glycerol_acylTrfase"/>
</dbReference>
<dbReference type="EMBL" id="VJZR01000017">
    <property type="protein sequence ID" value="TRX16178.1"/>
    <property type="molecule type" value="Genomic_DNA"/>
</dbReference>
<dbReference type="AlphaFoldDB" id="A0A553C6Q2"/>
<reference evidence="5 6" key="1">
    <citation type="submission" date="2019-07" db="EMBL/GenBank/DDBJ databases">
        <title>Novel species of Flavobacterium.</title>
        <authorList>
            <person name="Liu Q."/>
            <person name="Xin Y.-H."/>
        </authorList>
    </citation>
    <scope>NUCLEOTIDE SEQUENCE [LARGE SCALE GENOMIC DNA]</scope>
    <source>
        <strain evidence="5 6">LB3P56</strain>
    </source>
</reference>
<keyword evidence="2 5" id="KW-0808">Transferase</keyword>
<dbReference type="SMART" id="SM00563">
    <property type="entry name" value="PlsC"/>
    <property type="match status" value="1"/>
</dbReference>